<accession>A0A9W6UCF1</accession>
<dbReference type="AlphaFoldDB" id="A0A9W6UCF1"/>
<dbReference type="CDD" id="cd01100">
    <property type="entry name" value="APPLE_Factor_XI_like"/>
    <property type="match status" value="3"/>
</dbReference>
<dbReference type="PANTHER" id="PTHR33946:SF4">
    <property type="entry name" value="COAGULATION FACTOR XI"/>
    <property type="match status" value="1"/>
</dbReference>
<keyword evidence="3" id="KW-1015">Disulfide bond</keyword>
<organism evidence="5 6">
    <name type="scientific">Phytophthora fragariaefolia</name>
    <dbReference type="NCBI Taxonomy" id="1490495"/>
    <lineage>
        <taxon>Eukaryota</taxon>
        <taxon>Sar</taxon>
        <taxon>Stramenopiles</taxon>
        <taxon>Oomycota</taxon>
        <taxon>Peronosporomycetes</taxon>
        <taxon>Peronosporales</taxon>
        <taxon>Peronosporaceae</taxon>
        <taxon>Phytophthora</taxon>
    </lineage>
</organism>
<sequence>MNCCDYGYCQPWNSGYYQCLDKPELCPDQETDIDYYGNDLETVYGIQPEECCQKCAITGGCAAYTFVNENSDGIPACYLKTSTAGRIEKKGAVSATYKDFVPSNTTCPAKVGDGCGNSMGGSTCCPDTTYCQPWNADYYQCIDIPDKCPTQEVDIDYYGHDLRTIYGLQPDECCDECAYTSGCAAYTFINENPDGKTACYLKSSALGRTVKKGAVSASYNDFVEPACPAQIGDPCGNANSGPTCCPAGAFCQPWNPGYYQCISLPEWCPTLEVGVDLYGDDLSVEKGLLPDSCCDACNSDSSCKAFTFINKNDDSQSACYLKYGTGTRTHHGGAVSGYKDV</sequence>
<dbReference type="Pfam" id="PF14295">
    <property type="entry name" value="PAN_4"/>
    <property type="match status" value="3"/>
</dbReference>
<dbReference type="GO" id="GO:0006508">
    <property type="term" value="P:proteolysis"/>
    <property type="evidence" value="ECO:0007669"/>
    <property type="project" value="InterPro"/>
</dbReference>
<gene>
    <name evidence="5" type="ORF">Pfra01_000633200</name>
</gene>
<feature type="domain" description="Apple" evidence="4">
    <location>
        <begin position="268"/>
        <end position="341"/>
    </location>
</feature>
<dbReference type="GO" id="GO:0005975">
    <property type="term" value="P:carbohydrate metabolic process"/>
    <property type="evidence" value="ECO:0007669"/>
    <property type="project" value="InterPro"/>
</dbReference>
<dbReference type="Gene3D" id="3.50.4.10">
    <property type="entry name" value="Hepatocyte Growth Factor"/>
    <property type="match status" value="3"/>
</dbReference>
<protein>
    <submittedName>
        <fullName evidence="5">Unnamed protein product</fullName>
    </submittedName>
</protein>
<dbReference type="PANTHER" id="PTHR33946">
    <property type="match status" value="1"/>
</dbReference>
<dbReference type="Proteomes" id="UP001165121">
    <property type="component" value="Unassembled WGS sequence"/>
</dbReference>
<reference evidence="5" key="1">
    <citation type="submission" date="2023-04" db="EMBL/GenBank/DDBJ databases">
        <title>Phytophthora fragariaefolia NBRC 109709.</title>
        <authorList>
            <person name="Ichikawa N."/>
            <person name="Sato H."/>
            <person name="Tonouchi N."/>
        </authorList>
    </citation>
    <scope>NUCLEOTIDE SEQUENCE</scope>
    <source>
        <strain evidence="5">NBRC 109709</strain>
    </source>
</reference>
<dbReference type="GO" id="GO:0005576">
    <property type="term" value="C:extracellular region"/>
    <property type="evidence" value="ECO:0007669"/>
    <property type="project" value="InterPro"/>
</dbReference>
<evidence type="ECO:0000256" key="1">
    <source>
        <dbReference type="ARBA" id="ARBA00022729"/>
    </source>
</evidence>
<evidence type="ECO:0000256" key="2">
    <source>
        <dbReference type="ARBA" id="ARBA00022737"/>
    </source>
</evidence>
<dbReference type="PROSITE" id="PS50948">
    <property type="entry name" value="PAN"/>
    <property type="match status" value="3"/>
</dbReference>
<keyword evidence="1" id="KW-0732">Signal</keyword>
<evidence type="ECO:0000259" key="4">
    <source>
        <dbReference type="PROSITE" id="PS50948"/>
    </source>
</evidence>
<dbReference type="InterPro" id="IPR003609">
    <property type="entry name" value="Pan_app"/>
</dbReference>
<evidence type="ECO:0000313" key="5">
    <source>
        <dbReference type="EMBL" id="GMF29527.1"/>
    </source>
</evidence>
<dbReference type="GO" id="GO:0030248">
    <property type="term" value="F:cellulose binding"/>
    <property type="evidence" value="ECO:0007669"/>
    <property type="project" value="InterPro"/>
</dbReference>
<keyword evidence="2" id="KW-0677">Repeat</keyword>
<proteinExistence type="predicted"/>
<dbReference type="SMART" id="SM00223">
    <property type="entry name" value="APPLE"/>
    <property type="match status" value="3"/>
</dbReference>
<name>A0A9W6UCF1_9STRA</name>
<dbReference type="InterPro" id="IPR000254">
    <property type="entry name" value="CBD"/>
</dbReference>
<dbReference type="OrthoDB" id="156390at2759"/>
<comment type="caution">
    <text evidence="5">The sequence shown here is derived from an EMBL/GenBank/DDBJ whole genome shotgun (WGS) entry which is preliminary data.</text>
</comment>
<evidence type="ECO:0000256" key="3">
    <source>
        <dbReference type="ARBA" id="ARBA00023157"/>
    </source>
</evidence>
<keyword evidence="6" id="KW-1185">Reference proteome</keyword>
<evidence type="ECO:0000313" key="6">
    <source>
        <dbReference type="Proteomes" id="UP001165121"/>
    </source>
</evidence>
<feature type="domain" description="Apple" evidence="4">
    <location>
        <begin position="26"/>
        <end position="107"/>
    </location>
</feature>
<dbReference type="SMART" id="SM00236">
    <property type="entry name" value="fCBD"/>
    <property type="match status" value="2"/>
</dbReference>
<dbReference type="InterPro" id="IPR000177">
    <property type="entry name" value="Apple"/>
</dbReference>
<dbReference type="EMBL" id="BSXT01000539">
    <property type="protein sequence ID" value="GMF29527.1"/>
    <property type="molecule type" value="Genomic_DNA"/>
</dbReference>
<feature type="domain" description="Apple" evidence="4">
    <location>
        <begin position="148"/>
        <end position="227"/>
    </location>
</feature>